<accession>A0A3A3GPB9</accession>
<keyword evidence="3 8" id="KW-0808">Transferase</keyword>
<dbReference type="EMBL" id="QYUQ01000002">
    <property type="protein sequence ID" value="RJG02830.1"/>
    <property type="molecule type" value="Genomic_DNA"/>
</dbReference>
<dbReference type="Pfam" id="PF01553">
    <property type="entry name" value="Acyltransferase"/>
    <property type="match status" value="1"/>
</dbReference>
<proteinExistence type="predicted"/>
<evidence type="ECO:0000313" key="8">
    <source>
        <dbReference type="EMBL" id="RJG02830.1"/>
    </source>
</evidence>
<dbReference type="GO" id="GO:0003841">
    <property type="term" value="F:1-acylglycerol-3-phosphate O-acyltransferase activity"/>
    <property type="evidence" value="ECO:0007669"/>
    <property type="project" value="TreeGrafter"/>
</dbReference>
<organism evidence="8 9">
    <name type="scientific">Noviherbaspirillum sedimenti</name>
    <dbReference type="NCBI Taxonomy" id="2320865"/>
    <lineage>
        <taxon>Bacteria</taxon>
        <taxon>Pseudomonadati</taxon>
        <taxon>Pseudomonadota</taxon>
        <taxon>Betaproteobacteria</taxon>
        <taxon>Burkholderiales</taxon>
        <taxon>Oxalobacteraceae</taxon>
        <taxon>Noviherbaspirillum</taxon>
    </lineage>
</organism>
<evidence type="ECO:0000256" key="6">
    <source>
        <dbReference type="SAM" id="Phobius"/>
    </source>
</evidence>
<name>A0A3A3GPB9_9BURK</name>
<dbReference type="GO" id="GO:0006654">
    <property type="term" value="P:phosphatidic acid biosynthetic process"/>
    <property type="evidence" value="ECO:0007669"/>
    <property type="project" value="TreeGrafter"/>
</dbReference>
<dbReference type="SUPFAM" id="SSF69593">
    <property type="entry name" value="Glycerol-3-phosphate (1)-acyltransferase"/>
    <property type="match status" value="1"/>
</dbReference>
<dbReference type="SMART" id="SM00563">
    <property type="entry name" value="PlsC"/>
    <property type="match status" value="1"/>
</dbReference>
<keyword evidence="4" id="KW-0443">Lipid metabolism</keyword>
<evidence type="ECO:0000256" key="4">
    <source>
        <dbReference type="ARBA" id="ARBA00023098"/>
    </source>
</evidence>
<keyword evidence="6" id="KW-1133">Transmembrane helix</keyword>
<dbReference type="AlphaFoldDB" id="A0A3A3GPB9"/>
<keyword evidence="6" id="KW-0812">Transmembrane</keyword>
<dbReference type="PANTHER" id="PTHR10434">
    <property type="entry name" value="1-ACYL-SN-GLYCEROL-3-PHOSPHATE ACYLTRANSFERASE"/>
    <property type="match status" value="1"/>
</dbReference>
<feature type="transmembrane region" description="Helical" evidence="6">
    <location>
        <begin position="12"/>
        <end position="32"/>
    </location>
</feature>
<reference evidence="9" key="1">
    <citation type="submission" date="2018-09" db="EMBL/GenBank/DDBJ databases">
        <authorList>
            <person name="Zhu H."/>
        </authorList>
    </citation>
    <scope>NUCLEOTIDE SEQUENCE [LARGE SCALE GENOMIC DNA]</scope>
    <source>
        <strain evidence="9">K1S02-23</strain>
    </source>
</reference>
<evidence type="ECO:0000256" key="5">
    <source>
        <dbReference type="ARBA" id="ARBA00023315"/>
    </source>
</evidence>
<keyword evidence="9" id="KW-1185">Reference proteome</keyword>
<dbReference type="CDD" id="cd07989">
    <property type="entry name" value="LPLAT_AGPAT-like"/>
    <property type="match status" value="1"/>
</dbReference>
<comment type="pathway">
    <text evidence="1">Lipid metabolism.</text>
</comment>
<keyword evidence="5 8" id="KW-0012">Acyltransferase</keyword>
<comment type="caution">
    <text evidence="8">The sequence shown here is derived from an EMBL/GenBank/DDBJ whole genome shotgun (WGS) entry which is preliminary data.</text>
</comment>
<evidence type="ECO:0000256" key="1">
    <source>
        <dbReference type="ARBA" id="ARBA00005189"/>
    </source>
</evidence>
<keyword evidence="6" id="KW-0472">Membrane</keyword>
<sequence>MLPMLRLLRKIAGWLDFIVFTALLYLLTWLPWPGRHPVARLFHPWCRAFVRALDVDLRLHQKNRKPLPQRYILVANHPSAFEDIGIPALFNVVSLAKLQIQDWFIVGRISHAAGTLYVDRDDPASRQQSVQIMVDAVNGGQNIALYPEGGCKGRRLHTEFKSGAFEVSMRTGMPILPVFLHYEAQDDFEWQPPYTLPDKIRHMTSAVNNRANFYVYDPMDPKDYADKYAMKAAAYEMYRRWNAQYLE</sequence>
<evidence type="ECO:0000256" key="2">
    <source>
        <dbReference type="ARBA" id="ARBA00022516"/>
    </source>
</evidence>
<evidence type="ECO:0000256" key="3">
    <source>
        <dbReference type="ARBA" id="ARBA00022679"/>
    </source>
</evidence>
<feature type="domain" description="Phospholipid/glycerol acyltransferase" evidence="7">
    <location>
        <begin position="71"/>
        <end position="183"/>
    </location>
</feature>
<evidence type="ECO:0000259" key="7">
    <source>
        <dbReference type="SMART" id="SM00563"/>
    </source>
</evidence>
<dbReference type="InterPro" id="IPR002123">
    <property type="entry name" value="Plipid/glycerol_acylTrfase"/>
</dbReference>
<protein>
    <submittedName>
        <fullName evidence="8">1-acyl-sn-glycerol-3-phosphate acyltransferase</fullName>
    </submittedName>
</protein>
<dbReference type="Proteomes" id="UP000266327">
    <property type="component" value="Unassembled WGS sequence"/>
</dbReference>
<dbReference type="PANTHER" id="PTHR10434:SF64">
    <property type="entry name" value="1-ACYL-SN-GLYCEROL-3-PHOSPHATE ACYLTRANSFERASE-RELATED"/>
    <property type="match status" value="1"/>
</dbReference>
<gene>
    <name evidence="8" type="ORF">D3878_15625</name>
</gene>
<evidence type="ECO:0000313" key="9">
    <source>
        <dbReference type="Proteomes" id="UP000266327"/>
    </source>
</evidence>
<keyword evidence="2" id="KW-0444">Lipid biosynthesis</keyword>